<comment type="caution">
    <text evidence="2">The sequence shown here is derived from an EMBL/GenBank/DDBJ whole genome shotgun (WGS) entry which is preliminary data.</text>
</comment>
<dbReference type="RefSeq" id="WP_273574793.1">
    <property type="nucleotide sequence ID" value="NZ_JAQRFN010000004.1"/>
</dbReference>
<dbReference type="Pfam" id="PF04266">
    <property type="entry name" value="ASCH"/>
    <property type="match status" value="1"/>
</dbReference>
<evidence type="ECO:0000313" key="3">
    <source>
        <dbReference type="Proteomes" id="UP001220225"/>
    </source>
</evidence>
<reference evidence="2 3" key="1">
    <citation type="submission" date="2023-02" db="EMBL/GenBank/DDBJ databases">
        <title>Entomopathogenic bacteria.</title>
        <authorList>
            <person name="Machado R.A."/>
        </authorList>
    </citation>
    <scope>NUCLEOTIDE SEQUENCE [LARGE SCALE GENOMIC DNA]</scope>
    <source>
        <strain evidence="2 3">XENO-2</strain>
    </source>
</reference>
<dbReference type="EMBL" id="JAQRFN010000004">
    <property type="protein sequence ID" value="MDC9596285.1"/>
    <property type="molecule type" value="Genomic_DNA"/>
</dbReference>
<dbReference type="PANTHER" id="PTHR39203:SF1">
    <property type="entry name" value="CYTOPLASMIC PROTEIN"/>
    <property type="match status" value="1"/>
</dbReference>
<feature type="domain" description="ASCH" evidence="1">
    <location>
        <begin position="37"/>
        <end position="157"/>
    </location>
</feature>
<dbReference type="InterPro" id="IPR009326">
    <property type="entry name" value="DUF984"/>
</dbReference>
<dbReference type="Proteomes" id="UP001220225">
    <property type="component" value="Unassembled WGS sequence"/>
</dbReference>
<dbReference type="SUPFAM" id="SSF88697">
    <property type="entry name" value="PUA domain-like"/>
    <property type="match status" value="1"/>
</dbReference>
<dbReference type="InterPro" id="IPR015947">
    <property type="entry name" value="PUA-like_sf"/>
</dbReference>
<keyword evidence="3" id="KW-1185">Reference proteome</keyword>
<accession>A0ABT5LTD7</accession>
<gene>
    <name evidence="2" type="ORF">PSI14_05210</name>
</gene>
<evidence type="ECO:0000259" key="1">
    <source>
        <dbReference type="SMART" id="SM01022"/>
    </source>
</evidence>
<dbReference type="PANTHER" id="PTHR39203">
    <property type="entry name" value="CYTOPLASMIC PROTEIN-RELATED"/>
    <property type="match status" value="1"/>
</dbReference>
<dbReference type="PIRSF" id="PIRSF021320">
    <property type="entry name" value="DUF984"/>
    <property type="match status" value="1"/>
</dbReference>
<evidence type="ECO:0000313" key="2">
    <source>
        <dbReference type="EMBL" id="MDC9596285.1"/>
    </source>
</evidence>
<proteinExistence type="predicted"/>
<protein>
    <submittedName>
        <fullName evidence="2">ASCH domain-containing protein</fullName>
    </submittedName>
</protein>
<dbReference type="InterPro" id="IPR007374">
    <property type="entry name" value="ASCH_domain"/>
</dbReference>
<dbReference type="Gene3D" id="3.10.400.10">
    <property type="entry name" value="Sulfate adenylyltransferase"/>
    <property type="match status" value="1"/>
</dbReference>
<dbReference type="SMART" id="SM01022">
    <property type="entry name" value="ASCH"/>
    <property type="match status" value="1"/>
</dbReference>
<sequence length="161" mass="18512">MLVNKPTLNLTKHLKDNMKTDKAIEVMKSKYPKAGRWVFGDSAAMHDELAELVAKGIKTATTCPFYAYHSDESEDGKITVGNPYIVFDSREHPVCVARVTAMYLMRFSEMTEELAWKEGEGDRSLLHWQLEHQRFFEKIGDFSPDMEIVVIEFKVIENFSS</sequence>
<name>A0ABT5LTD7_9GAMM</name>
<organism evidence="2 3">
    <name type="scientific">Xenorhabdus anantnagensis</name>
    <dbReference type="NCBI Taxonomy" id="3025875"/>
    <lineage>
        <taxon>Bacteria</taxon>
        <taxon>Pseudomonadati</taxon>
        <taxon>Pseudomonadota</taxon>
        <taxon>Gammaproteobacteria</taxon>
        <taxon>Enterobacterales</taxon>
        <taxon>Morganellaceae</taxon>
        <taxon>Xenorhabdus</taxon>
    </lineage>
</organism>